<dbReference type="GeneID" id="106058152"/>
<dbReference type="AlphaFoldDB" id="A0A9W3AZU3"/>
<proteinExistence type="predicted"/>
<evidence type="ECO:0000313" key="3">
    <source>
        <dbReference type="RefSeq" id="XP_055892739.1"/>
    </source>
</evidence>
<dbReference type="RefSeq" id="XP_055892739.1">
    <property type="nucleotide sequence ID" value="XM_056036764.1"/>
</dbReference>
<evidence type="ECO:0000313" key="2">
    <source>
        <dbReference type="Proteomes" id="UP001165740"/>
    </source>
</evidence>
<keyword evidence="2" id="KW-1185">Reference proteome</keyword>
<protein>
    <submittedName>
        <fullName evidence="3">Uncharacterized protein LOC106058152 isoform X3</fullName>
    </submittedName>
</protein>
<evidence type="ECO:0000256" key="1">
    <source>
        <dbReference type="SAM" id="Phobius"/>
    </source>
</evidence>
<sequence>MEIRTEEHRVQTTRRWYQEIRIHREYLTTIPGILKMTEMEFIEYCISDGLLLMSAIVSAVGAPIHPGIAAAAVFNFLALAVFGVDTYYMFKAWQEHKRQLVGAAVVTEVTTTTTTPTK</sequence>
<organism evidence="2 3">
    <name type="scientific">Biomphalaria glabrata</name>
    <name type="common">Bloodfluke planorb</name>
    <name type="synonym">Freshwater snail</name>
    <dbReference type="NCBI Taxonomy" id="6526"/>
    <lineage>
        <taxon>Eukaryota</taxon>
        <taxon>Metazoa</taxon>
        <taxon>Spiralia</taxon>
        <taxon>Lophotrochozoa</taxon>
        <taxon>Mollusca</taxon>
        <taxon>Gastropoda</taxon>
        <taxon>Heterobranchia</taxon>
        <taxon>Euthyneura</taxon>
        <taxon>Panpulmonata</taxon>
        <taxon>Hygrophila</taxon>
        <taxon>Lymnaeoidea</taxon>
        <taxon>Planorbidae</taxon>
        <taxon>Biomphalaria</taxon>
    </lineage>
</organism>
<accession>A0A9W3AZU3</accession>
<feature type="transmembrane region" description="Helical" evidence="1">
    <location>
        <begin position="68"/>
        <end position="90"/>
    </location>
</feature>
<feature type="transmembrane region" description="Helical" evidence="1">
    <location>
        <begin position="41"/>
        <end position="62"/>
    </location>
</feature>
<name>A0A9W3AZU3_BIOGL</name>
<gene>
    <name evidence="3" type="primary">LOC106058152</name>
</gene>
<keyword evidence="1" id="KW-1133">Transmembrane helix</keyword>
<dbReference type="Proteomes" id="UP001165740">
    <property type="component" value="Chromosome 7"/>
</dbReference>
<reference evidence="3" key="1">
    <citation type="submission" date="2025-08" db="UniProtKB">
        <authorList>
            <consortium name="RefSeq"/>
        </authorList>
    </citation>
    <scope>IDENTIFICATION</scope>
</reference>
<keyword evidence="1" id="KW-0812">Transmembrane</keyword>
<keyword evidence="1" id="KW-0472">Membrane</keyword>